<dbReference type="EMBL" id="ML210148">
    <property type="protein sequence ID" value="TFK29635.1"/>
    <property type="molecule type" value="Genomic_DNA"/>
</dbReference>
<reference evidence="2 3" key="1">
    <citation type="journal article" date="2019" name="Nat. Ecol. Evol.">
        <title>Megaphylogeny resolves global patterns of mushroom evolution.</title>
        <authorList>
            <person name="Varga T."/>
            <person name="Krizsan K."/>
            <person name="Foldi C."/>
            <person name="Dima B."/>
            <person name="Sanchez-Garcia M."/>
            <person name="Sanchez-Ramirez S."/>
            <person name="Szollosi G.J."/>
            <person name="Szarkandi J.G."/>
            <person name="Papp V."/>
            <person name="Albert L."/>
            <person name="Andreopoulos W."/>
            <person name="Angelini C."/>
            <person name="Antonin V."/>
            <person name="Barry K.W."/>
            <person name="Bougher N.L."/>
            <person name="Buchanan P."/>
            <person name="Buyck B."/>
            <person name="Bense V."/>
            <person name="Catcheside P."/>
            <person name="Chovatia M."/>
            <person name="Cooper J."/>
            <person name="Damon W."/>
            <person name="Desjardin D."/>
            <person name="Finy P."/>
            <person name="Geml J."/>
            <person name="Haridas S."/>
            <person name="Hughes K."/>
            <person name="Justo A."/>
            <person name="Karasinski D."/>
            <person name="Kautmanova I."/>
            <person name="Kiss B."/>
            <person name="Kocsube S."/>
            <person name="Kotiranta H."/>
            <person name="LaButti K.M."/>
            <person name="Lechner B.E."/>
            <person name="Liimatainen K."/>
            <person name="Lipzen A."/>
            <person name="Lukacs Z."/>
            <person name="Mihaltcheva S."/>
            <person name="Morgado L.N."/>
            <person name="Niskanen T."/>
            <person name="Noordeloos M.E."/>
            <person name="Ohm R.A."/>
            <person name="Ortiz-Santana B."/>
            <person name="Ovrebo C."/>
            <person name="Racz N."/>
            <person name="Riley R."/>
            <person name="Savchenko A."/>
            <person name="Shiryaev A."/>
            <person name="Soop K."/>
            <person name="Spirin V."/>
            <person name="Szebenyi C."/>
            <person name="Tomsovsky M."/>
            <person name="Tulloss R.E."/>
            <person name="Uehling J."/>
            <person name="Grigoriev I.V."/>
            <person name="Vagvolgyi C."/>
            <person name="Papp T."/>
            <person name="Martin F.M."/>
            <person name="Miettinen O."/>
            <person name="Hibbett D.S."/>
            <person name="Nagy L.G."/>
        </authorList>
    </citation>
    <scope>NUCLEOTIDE SEQUENCE [LARGE SCALE GENOMIC DNA]</scope>
    <source>
        <strain evidence="2 3">CBS 121175</strain>
    </source>
</reference>
<sequence length="337" mass="37893">MSAVDDARRVLHPIVLTYKVYYLVSFWVEAVLYGVYFCLFVASLSILLKKTEHTFASRVFFVGVLAMFVLITFHNSTNLYRVIEAYAYELEPAGPVTHLRNLELWDAYSFPVVLALLTWIGDLLVIFRCFLIWEGNYYVIAIPSILLLGSIVTTSVNLYWFGNMSSMAFTSVVPFLNATFPLNFAQNVLTTGLITYKIWEQHRASRRAGIISSSGLTLLDVIRILTESASVYTTQMFILMILFAINHPAQIIVQHALVPSTGIVFVLISIRTHVARSHILFQSDAGHSLVPSWLNGDESNHGSQRISRSHVPFVTSAVEQHHLEEIASKDCKGSDNL</sequence>
<name>A0A5C3LAE9_COPMA</name>
<feature type="transmembrane region" description="Helical" evidence="1">
    <location>
        <begin position="251"/>
        <end position="270"/>
    </location>
</feature>
<feature type="transmembrane region" description="Helical" evidence="1">
    <location>
        <begin position="20"/>
        <end position="48"/>
    </location>
</feature>
<feature type="transmembrane region" description="Helical" evidence="1">
    <location>
        <begin position="137"/>
        <end position="160"/>
    </location>
</feature>
<protein>
    <submittedName>
        <fullName evidence="2">Uncharacterized protein</fullName>
    </submittedName>
</protein>
<keyword evidence="3" id="KW-1185">Reference proteome</keyword>
<proteinExistence type="predicted"/>
<gene>
    <name evidence="2" type="ORF">FA15DRAFT_731794</name>
</gene>
<feature type="transmembrane region" description="Helical" evidence="1">
    <location>
        <begin position="55"/>
        <end position="73"/>
    </location>
</feature>
<organism evidence="2 3">
    <name type="scientific">Coprinopsis marcescibilis</name>
    <name type="common">Agaric fungus</name>
    <name type="synonym">Psathyrella marcescibilis</name>
    <dbReference type="NCBI Taxonomy" id="230819"/>
    <lineage>
        <taxon>Eukaryota</taxon>
        <taxon>Fungi</taxon>
        <taxon>Dikarya</taxon>
        <taxon>Basidiomycota</taxon>
        <taxon>Agaricomycotina</taxon>
        <taxon>Agaricomycetes</taxon>
        <taxon>Agaricomycetidae</taxon>
        <taxon>Agaricales</taxon>
        <taxon>Agaricineae</taxon>
        <taxon>Psathyrellaceae</taxon>
        <taxon>Coprinopsis</taxon>
    </lineage>
</organism>
<evidence type="ECO:0000313" key="3">
    <source>
        <dbReference type="Proteomes" id="UP000307440"/>
    </source>
</evidence>
<dbReference type="Proteomes" id="UP000307440">
    <property type="component" value="Unassembled WGS sequence"/>
</dbReference>
<accession>A0A5C3LAE9</accession>
<feature type="transmembrane region" description="Helical" evidence="1">
    <location>
        <begin position="220"/>
        <end position="245"/>
    </location>
</feature>
<dbReference type="AlphaFoldDB" id="A0A5C3LAE9"/>
<keyword evidence="1" id="KW-1133">Transmembrane helix</keyword>
<evidence type="ECO:0000313" key="2">
    <source>
        <dbReference type="EMBL" id="TFK29635.1"/>
    </source>
</evidence>
<keyword evidence="1" id="KW-0812">Transmembrane</keyword>
<feature type="transmembrane region" description="Helical" evidence="1">
    <location>
        <begin position="180"/>
        <end position="199"/>
    </location>
</feature>
<feature type="transmembrane region" description="Helical" evidence="1">
    <location>
        <begin position="108"/>
        <end position="130"/>
    </location>
</feature>
<keyword evidence="1" id="KW-0472">Membrane</keyword>
<dbReference type="OrthoDB" id="3346544at2759"/>
<evidence type="ECO:0000256" key="1">
    <source>
        <dbReference type="SAM" id="Phobius"/>
    </source>
</evidence>